<dbReference type="AlphaFoldDB" id="A0A843VFB1"/>
<accession>A0A843VFB1</accession>
<comment type="caution">
    <text evidence="1">The sequence shown here is derived from an EMBL/GenBank/DDBJ whole genome shotgun (WGS) entry which is preliminary data.</text>
</comment>
<dbReference type="Proteomes" id="UP000652761">
    <property type="component" value="Unassembled WGS sequence"/>
</dbReference>
<dbReference type="EMBL" id="NMUH01001442">
    <property type="protein sequence ID" value="MQL92390.1"/>
    <property type="molecule type" value="Genomic_DNA"/>
</dbReference>
<keyword evidence="2" id="KW-1185">Reference proteome</keyword>
<protein>
    <submittedName>
        <fullName evidence="1">Uncharacterized protein</fullName>
    </submittedName>
</protein>
<name>A0A843VFB1_COLES</name>
<evidence type="ECO:0000313" key="2">
    <source>
        <dbReference type="Proteomes" id="UP000652761"/>
    </source>
</evidence>
<organism evidence="1 2">
    <name type="scientific">Colocasia esculenta</name>
    <name type="common">Wild taro</name>
    <name type="synonym">Arum esculentum</name>
    <dbReference type="NCBI Taxonomy" id="4460"/>
    <lineage>
        <taxon>Eukaryota</taxon>
        <taxon>Viridiplantae</taxon>
        <taxon>Streptophyta</taxon>
        <taxon>Embryophyta</taxon>
        <taxon>Tracheophyta</taxon>
        <taxon>Spermatophyta</taxon>
        <taxon>Magnoliopsida</taxon>
        <taxon>Liliopsida</taxon>
        <taxon>Araceae</taxon>
        <taxon>Aroideae</taxon>
        <taxon>Colocasieae</taxon>
        <taxon>Colocasia</taxon>
    </lineage>
</organism>
<sequence>MFPCRVSLHGYKYLNMSMLFSSRRARLHEGKSFVFVCVCLHKETLSKQGLCPKTYSYVHKIYVHMCVFHGTLPKNMTICSANVRVCVFVRKLCPCGKSAQNTTR</sequence>
<reference evidence="1" key="1">
    <citation type="submission" date="2017-07" db="EMBL/GenBank/DDBJ databases">
        <title>Taro Niue Genome Assembly and Annotation.</title>
        <authorList>
            <person name="Atibalentja N."/>
            <person name="Keating K."/>
            <person name="Fields C.J."/>
        </authorList>
    </citation>
    <scope>NUCLEOTIDE SEQUENCE</scope>
    <source>
        <strain evidence="1">Niue_2</strain>
        <tissue evidence="1">Leaf</tissue>
    </source>
</reference>
<gene>
    <name evidence="1" type="ORF">Taro_025011</name>
</gene>
<proteinExistence type="predicted"/>
<evidence type="ECO:0000313" key="1">
    <source>
        <dbReference type="EMBL" id="MQL92390.1"/>
    </source>
</evidence>